<evidence type="ECO:0000313" key="1">
    <source>
        <dbReference type="EMBL" id="GFY57143.1"/>
    </source>
</evidence>
<reference evidence="1" key="1">
    <citation type="submission" date="2020-08" db="EMBL/GenBank/DDBJ databases">
        <title>Multicomponent nature underlies the extraordinary mechanical properties of spider dragline silk.</title>
        <authorList>
            <person name="Kono N."/>
            <person name="Nakamura H."/>
            <person name="Mori M."/>
            <person name="Yoshida Y."/>
            <person name="Ohtoshi R."/>
            <person name="Malay A.D."/>
            <person name="Moran D.A.P."/>
            <person name="Tomita M."/>
            <person name="Numata K."/>
            <person name="Arakawa K."/>
        </authorList>
    </citation>
    <scope>NUCLEOTIDE SEQUENCE</scope>
</reference>
<keyword evidence="2" id="KW-1185">Reference proteome</keyword>
<organism evidence="1 2">
    <name type="scientific">Trichonephila inaurata madagascariensis</name>
    <dbReference type="NCBI Taxonomy" id="2747483"/>
    <lineage>
        <taxon>Eukaryota</taxon>
        <taxon>Metazoa</taxon>
        <taxon>Ecdysozoa</taxon>
        <taxon>Arthropoda</taxon>
        <taxon>Chelicerata</taxon>
        <taxon>Arachnida</taxon>
        <taxon>Araneae</taxon>
        <taxon>Araneomorphae</taxon>
        <taxon>Entelegynae</taxon>
        <taxon>Araneoidea</taxon>
        <taxon>Nephilidae</taxon>
        <taxon>Trichonephila</taxon>
        <taxon>Trichonephila inaurata</taxon>
    </lineage>
</organism>
<sequence>MFSSSTRVSASVPDALNHEIIFALFSSSARNLVPPSSFVRSRLSVGKRGLNNLRVSGATLSRPSPDDFINNVLSFVLLLLLQRSFYNSTDCRREYHFTRCIEIIEAYAQM</sequence>
<protein>
    <submittedName>
        <fullName evidence="1">Uncharacterized protein</fullName>
    </submittedName>
</protein>
<dbReference type="Proteomes" id="UP000886998">
    <property type="component" value="Unassembled WGS sequence"/>
</dbReference>
<accession>A0A8X6XNA9</accession>
<dbReference type="AlphaFoldDB" id="A0A8X6XNA9"/>
<proteinExistence type="predicted"/>
<name>A0A8X6XNA9_9ARAC</name>
<dbReference type="EMBL" id="BMAV01011354">
    <property type="protein sequence ID" value="GFY57143.1"/>
    <property type="molecule type" value="Genomic_DNA"/>
</dbReference>
<gene>
    <name evidence="1" type="ORF">TNIN_425441</name>
</gene>
<evidence type="ECO:0000313" key="2">
    <source>
        <dbReference type="Proteomes" id="UP000886998"/>
    </source>
</evidence>
<comment type="caution">
    <text evidence="1">The sequence shown here is derived from an EMBL/GenBank/DDBJ whole genome shotgun (WGS) entry which is preliminary data.</text>
</comment>